<dbReference type="EMBL" id="MKXG01000410">
    <property type="protein sequence ID" value="PJZ09905.1"/>
    <property type="molecule type" value="Genomic_DNA"/>
</dbReference>
<evidence type="ECO:0000313" key="2">
    <source>
        <dbReference type="Proteomes" id="UP000231914"/>
    </source>
</evidence>
<evidence type="ECO:0000313" key="1">
    <source>
        <dbReference type="EMBL" id="PJZ09905.1"/>
    </source>
</evidence>
<dbReference type="AlphaFoldDB" id="A0A2M9WK01"/>
<comment type="caution">
    <text evidence="1">The sequence shown here is derived from an EMBL/GenBank/DDBJ whole genome shotgun (WGS) entry which is preliminary data.</text>
</comment>
<dbReference type="RefSeq" id="WP_100733268.1">
    <property type="nucleotide sequence ID" value="NZ_JAGSXU010000003.1"/>
</dbReference>
<protein>
    <submittedName>
        <fullName evidence="1">Uncharacterized protein</fullName>
    </submittedName>
</protein>
<name>A0A2M9WK01_9LACO</name>
<dbReference type="Proteomes" id="UP000231914">
    <property type="component" value="Unassembled WGS sequence"/>
</dbReference>
<accession>A0A2M9WK01</accession>
<reference evidence="1 2" key="1">
    <citation type="submission" date="2016-10" db="EMBL/GenBank/DDBJ databases">
        <title>WGS of isloates from the oral cavity of healthy individuals.</title>
        <authorList>
            <person name="Sharma S."/>
            <person name="Pal V.K."/>
            <person name="Patil P.B."/>
            <person name="Korpole S."/>
            <person name="Grover V."/>
        </authorList>
    </citation>
    <scope>NUCLEOTIDE SEQUENCE [LARGE SCALE GENOMIC DNA]</scope>
    <source>
        <strain evidence="1 2">DISK12</strain>
    </source>
</reference>
<organism evidence="1 2">
    <name type="scientific">Lactobacillus crispatus</name>
    <dbReference type="NCBI Taxonomy" id="47770"/>
    <lineage>
        <taxon>Bacteria</taxon>
        <taxon>Bacillati</taxon>
        <taxon>Bacillota</taxon>
        <taxon>Bacilli</taxon>
        <taxon>Lactobacillales</taxon>
        <taxon>Lactobacillaceae</taxon>
        <taxon>Lactobacillus</taxon>
    </lineage>
</organism>
<sequence length="101" mass="12333">MFNLEDSHQCFEKHDDHGTLISRWTMDKIKRNDSTVWVMNHFFVNPNSNLEEILEKEMPTVLLLAQKFGYPIWPLDPIVIDYFEKHPEFHKIWYHRPYSKK</sequence>
<gene>
    <name evidence="1" type="ORF">BHU41_02515</name>
</gene>
<proteinExistence type="predicted"/>
<dbReference type="Gene3D" id="3.40.630.30">
    <property type="match status" value="1"/>
</dbReference>